<comment type="subunit">
    <text evidence="3 6">Homotrimer; associates with NifD.</text>
</comment>
<dbReference type="PIRSF" id="PIRSF005790">
    <property type="entry name" value="NifW"/>
    <property type="match status" value="1"/>
</dbReference>
<keyword evidence="8" id="KW-1185">Reference proteome</keyword>
<reference evidence="7 8" key="1">
    <citation type="submission" date="2021-06" db="EMBL/GenBank/DDBJ databases">
        <title>Differences between aerobic and microaerobic xylene degrading microbial communities.</title>
        <authorList>
            <person name="Banerjee S."/>
            <person name="Tancsics A."/>
        </authorList>
    </citation>
    <scope>NUCLEOTIDE SEQUENCE [LARGE SCALE GENOMIC DNA]</scope>
    <source>
        <strain evidence="7 8">MAP12</strain>
    </source>
</reference>
<evidence type="ECO:0000256" key="5">
    <source>
        <dbReference type="ARBA" id="ARBA00023231"/>
    </source>
</evidence>
<accession>A0ABS6MW96</accession>
<evidence type="ECO:0000256" key="4">
    <source>
        <dbReference type="ARBA" id="ARBA00016274"/>
    </source>
</evidence>
<dbReference type="HAMAP" id="MF_00529">
    <property type="entry name" value="NifW"/>
    <property type="match status" value="1"/>
</dbReference>
<dbReference type="Proteomes" id="UP000813068">
    <property type="component" value="Unassembled WGS sequence"/>
</dbReference>
<gene>
    <name evidence="6" type="primary">nifW</name>
    <name evidence="7" type="ORF">KRX52_09715</name>
</gene>
<dbReference type="RefSeq" id="WP_217681546.1">
    <property type="nucleotide sequence ID" value="NZ_JAHRGL010000020.1"/>
</dbReference>
<dbReference type="EMBL" id="JAHRGL010000020">
    <property type="protein sequence ID" value="MBV2133077.1"/>
    <property type="molecule type" value="Genomic_DNA"/>
</dbReference>
<name>A0ABS6MW96_9GAMM</name>
<dbReference type="InterPro" id="IPR004893">
    <property type="entry name" value="NifW"/>
</dbReference>
<evidence type="ECO:0000313" key="7">
    <source>
        <dbReference type="EMBL" id="MBV2133077.1"/>
    </source>
</evidence>
<comment type="function">
    <text evidence="1 6">May protect the nitrogenase Fe-Mo protein from oxidative damage.</text>
</comment>
<keyword evidence="5 6" id="KW-0535">Nitrogen fixation</keyword>
<evidence type="ECO:0000256" key="3">
    <source>
        <dbReference type="ARBA" id="ARBA00011284"/>
    </source>
</evidence>
<dbReference type="Pfam" id="PF03206">
    <property type="entry name" value="NifW"/>
    <property type="match status" value="1"/>
</dbReference>
<evidence type="ECO:0000313" key="8">
    <source>
        <dbReference type="Proteomes" id="UP000813068"/>
    </source>
</evidence>
<evidence type="ECO:0000256" key="6">
    <source>
        <dbReference type="HAMAP-Rule" id="MF_00529"/>
    </source>
</evidence>
<proteinExistence type="inferred from homology"/>
<evidence type="ECO:0000256" key="1">
    <source>
        <dbReference type="ARBA" id="ARBA00002247"/>
    </source>
</evidence>
<comment type="similarity">
    <text evidence="2 6">Belongs to the NifW family.</text>
</comment>
<organism evidence="7 8">
    <name type="scientific">Geopseudomonas aromaticivorans</name>
    <dbReference type="NCBI Taxonomy" id="2849492"/>
    <lineage>
        <taxon>Bacteria</taxon>
        <taxon>Pseudomonadati</taxon>
        <taxon>Pseudomonadota</taxon>
        <taxon>Gammaproteobacteria</taxon>
        <taxon>Pseudomonadales</taxon>
        <taxon>Pseudomonadaceae</taxon>
        <taxon>Geopseudomonas</taxon>
    </lineage>
</organism>
<sequence length="115" mass="13323">MTVQGFSLDSDLTLDEAMEELVSAEDFLDFFGVPFDQTVVHINRLHIMQRYHDYLSKAGSLDEHDDAARQAVYRQLLSRAYQDFVDSDAQTEKVFKVFRMHEPQTTFVSIDQLLS</sequence>
<comment type="caution">
    <text evidence="7">The sequence shown here is derived from an EMBL/GenBank/DDBJ whole genome shotgun (WGS) entry which is preliminary data.</text>
</comment>
<protein>
    <recommendedName>
        <fullName evidence="4 6">Nitrogenase-stabilizing/protective protein NifW</fullName>
    </recommendedName>
</protein>
<evidence type="ECO:0000256" key="2">
    <source>
        <dbReference type="ARBA" id="ARBA00008351"/>
    </source>
</evidence>